<dbReference type="SUPFAM" id="SSF160935">
    <property type="entry name" value="VPA0735-like"/>
    <property type="match status" value="1"/>
</dbReference>
<dbReference type="InterPro" id="IPR037050">
    <property type="entry name" value="DUF1254_sf"/>
</dbReference>
<protein>
    <recommendedName>
        <fullName evidence="6">DUF1254 domain-containing protein</fullName>
    </recommendedName>
</protein>
<dbReference type="RefSeq" id="WP_123432205.1">
    <property type="nucleotide sequence ID" value="NZ_MOBK01000001.1"/>
</dbReference>
<dbReference type="AlphaFoldDB" id="A0A423IHD4"/>
<dbReference type="PANTHER" id="PTHR36509">
    <property type="entry name" value="BLL3101 PROTEIN"/>
    <property type="match status" value="1"/>
</dbReference>
<proteinExistence type="predicted"/>
<feature type="signal peptide" evidence="1">
    <location>
        <begin position="1"/>
        <end position="23"/>
    </location>
</feature>
<evidence type="ECO:0000259" key="2">
    <source>
        <dbReference type="Pfam" id="PF06742"/>
    </source>
</evidence>
<feature type="domain" description="DUF1214" evidence="2">
    <location>
        <begin position="413"/>
        <end position="523"/>
    </location>
</feature>
<evidence type="ECO:0008006" key="6">
    <source>
        <dbReference type="Google" id="ProtNLM"/>
    </source>
</evidence>
<feature type="domain" description="DUF1254" evidence="3">
    <location>
        <begin position="100"/>
        <end position="226"/>
    </location>
</feature>
<reference evidence="4 5" key="1">
    <citation type="submission" date="2016-10" db="EMBL/GenBank/DDBJ databases">
        <title>Comparative genome analysis of multiple Pseudomonas spp. focuses on biocontrol and plant growth promoting traits.</title>
        <authorList>
            <person name="Tao X.-Y."/>
            <person name="Taylor C.G."/>
        </authorList>
    </citation>
    <scope>NUCLEOTIDE SEQUENCE [LARGE SCALE GENOMIC DNA]</scope>
    <source>
        <strain evidence="4 5">38D7</strain>
    </source>
</reference>
<dbReference type="Proteomes" id="UP000285636">
    <property type="component" value="Unassembled WGS sequence"/>
</dbReference>
<accession>A0A423IHD4</accession>
<dbReference type="Gene3D" id="2.60.40.1610">
    <property type="entry name" value="Domain of unknown function DUF1254"/>
    <property type="match status" value="1"/>
</dbReference>
<dbReference type="InterPro" id="IPR037049">
    <property type="entry name" value="DUF1214_C_sf"/>
</dbReference>
<evidence type="ECO:0000313" key="4">
    <source>
        <dbReference type="EMBL" id="RON24836.1"/>
    </source>
</evidence>
<comment type="caution">
    <text evidence="4">The sequence shown here is derived from an EMBL/GenBank/DDBJ whole genome shotgun (WGS) entry which is preliminary data.</text>
</comment>
<dbReference type="Gene3D" id="2.60.120.600">
    <property type="entry name" value="Domain of unknown function DUF1214, C-terminal domain"/>
    <property type="match status" value="1"/>
</dbReference>
<dbReference type="Gene3D" id="1.10.3360.10">
    <property type="entry name" value="VPA0735-like domain"/>
    <property type="match status" value="1"/>
</dbReference>
<dbReference type="InterPro" id="IPR010679">
    <property type="entry name" value="DUF1254"/>
</dbReference>
<name>A0A423IHD4_9PSED</name>
<evidence type="ECO:0000256" key="1">
    <source>
        <dbReference type="SAM" id="SignalP"/>
    </source>
</evidence>
<gene>
    <name evidence="4" type="ORF">BK660_03975</name>
</gene>
<feature type="chain" id="PRO_5019181455" description="DUF1254 domain-containing protein" evidence="1">
    <location>
        <begin position="24"/>
        <end position="540"/>
    </location>
</feature>
<dbReference type="EMBL" id="MOBK01000001">
    <property type="protein sequence ID" value="RON24836.1"/>
    <property type="molecule type" value="Genomic_DNA"/>
</dbReference>
<dbReference type="Pfam" id="PF06863">
    <property type="entry name" value="DUF1254"/>
    <property type="match status" value="1"/>
</dbReference>
<evidence type="ECO:0000259" key="3">
    <source>
        <dbReference type="Pfam" id="PF06863"/>
    </source>
</evidence>
<evidence type="ECO:0000313" key="5">
    <source>
        <dbReference type="Proteomes" id="UP000285636"/>
    </source>
</evidence>
<dbReference type="InterPro" id="IPR010621">
    <property type="entry name" value="DUF1214"/>
</dbReference>
<dbReference type="Pfam" id="PF06742">
    <property type="entry name" value="DUF1214"/>
    <property type="match status" value="1"/>
</dbReference>
<dbReference type="PANTHER" id="PTHR36509:SF3">
    <property type="entry name" value="SIGNAL PEPTIDE PROTEIN"/>
    <property type="match status" value="1"/>
</dbReference>
<keyword evidence="1" id="KW-0732">Signal</keyword>
<organism evidence="4 5">
    <name type="scientific">Pseudomonas brassicacearum</name>
    <dbReference type="NCBI Taxonomy" id="930166"/>
    <lineage>
        <taxon>Bacteria</taxon>
        <taxon>Pseudomonadati</taxon>
        <taxon>Pseudomonadota</taxon>
        <taxon>Gammaproteobacteria</taxon>
        <taxon>Pseudomonadales</taxon>
        <taxon>Pseudomonadaceae</taxon>
        <taxon>Pseudomonas</taxon>
    </lineage>
</organism>
<sequence length="540" mass="58981">MTQALKPITALAAVIALALPAMAATQAATEIPRGITTPDRIETRIGTLEFKDGAPSVKTTQDVYDTLAFTRGIDAFMNSFSGASAYAIREGFHSIGAEDNSVVIFSELMDSQSLFLTANADTIYSLSVLDLTKGPMVIEVPPKSLGTLNDMWFGWIIDIGAPGPDRGEGGKYLVVPPDYDGPLPDSGFFVGRSKTNHVLYAVRAFMENNDPKPAVDLIKDKLKIYPYTPGGYGTSIATALAGQIRLEPNPPIPPTKFVEGSGKAFNTIPPNDFAYYEMLDKLVQLEPATSFDPELLGQLAAIGIVKGKPFAPDERMKKILTDAAAVGNAAGRSLNFRGAEYPGWAYYPNSMWASMLWQGGFDFETPPPMITKEGLFKPLPPTGARTLDSRTAFYYGYTMDSPGMIMRLPNVGSQYLMGFTDAQKNPFDGGKTYKVTLPPKIPAARFWSFTVYDNQTRSMLQTPQRYPRAGSQTYPSPAAVENADGSTTIYFGPTKPADAKAGNWIQTTPDKGWFTILRLYSPLESFFSKAWRPSELELVR</sequence>